<dbReference type="EMBL" id="GL377640">
    <property type="protein sequence ID" value="EFJ12258.1"/>
    <property type="molecule type" value="Genomic_DNA"/>
</dbReference>
<proteinExistence type="predicted"/>
<dbReference type="Proteomes" id="UP000001514">
    <property type="component" value="Unassembled WGS sequence"/>
</dbReference>
<gene>
    <name evidence="1" type="ORF">SELMODRAFT_425545</name>
</gene>
<dbReference type="AlphaFoldDB" id="D8STG1"/>
<dbReference type="HOGENOM" id="CLU_1075205_0_0_1"/>
<evidence type="ECO:0000313" key="2">
    <source>
        <dbReference type="Proteomes" id="UP000001514"/>
    </source>
</evidence>
<accession>D8STG1</accession>
<dbReference type="InParanoid" id="D8STG1"/>
<sequence>MAAIVTSDSGKHMNAKDLDILEKRRLASRTFGFVRHTVYRTKELVEPPRECTHYAPDECRLDRDFDSLLRAEHNARKVKQEKQRVFRGAHQAYRDEKVYEEREKQWETKLRSDYFLRIKEKHPNKGGAPYNFISMEYDDGYEGQKLKYLEEMATCEFEKHLDGILIFIRLMRRWRAGLRRLRIQSKMSGTRNLNVINWQKEQQMNIPAKPQPFLVRSPPRPCTAPPEPPKMPVVAIEAARPISALPPKKSDASEDYHWELYHYVHKPYKFK</sequence>
<reference evidence="1 2" key="1">
    <citation type="journal article" date="2011" name="Science">
        <title>The Selaginella genome identifies genetic changes associated with the evolution of vascular plants.</title>
        <authorList>
            <person name="Banks J.A."/>
            <person name="Nishiyama T."/>
            <person name="Hasebe M."/>
            <person name="Bowman J.L."/>
            <person name="Gribskov M."/>
            <person name="dePamphilis C."/>
            <person name="Albert V.A."/>
            <person name="Aono N."/>
            <person name="Aoyama T."/>
            <person name="Ambrose B.A."/>
            <person name="Ashton N.W."/>
            <person name="Axtell M.J."/>
            <person name="Barker E."/>
            <person name="Barker M.S."/>
            <person name="Bennetzen J.L."/>
            <person name="Bonawitz N.D."/>
            <person name="Chapple C."/>
            <person name="Cheng C."/>
            <person name="Correa L.G."/>
            <person name="Dacre M."/>
            <person name="DeBarry J."/>
            <person name="Dreyer I."/>
            <person name="Elias M."/>
            <person name="Engstrom E.M."/>
            <person name="Estelle M."/>
            <person name="Feng L."/>
            <person name="Finet C."/>
            <person name="Floyd S.K."/>
            <person name="Frommer W.B."/>
            <person name="Fujita T."/>
            <person name="Gramzow L."/>
            <person name="Gutensohn M."/>
            <person name="Harholt J."/>
            <person name="Hattori M."/>
            <person name="Heyl A."/>
            <person name="Hirai T."/>
            <person name="Hiwatashi Y."/>
            <person name="Ishikawa M."/>
            <person name="Iwata M."/>
            <person name="Karol K.G."/>
            <person name="Koehler B."/>
            <person name="Kolukisaoglu U."/>
            <person name="Kubo M."/>
            <person name="Kurata T."/>
            <person name="Lalonde S."/>
            <person name="Li K."/>
            <person name="Li Y."/>
            <person name="Litt A."/>
            <person name="Lyons E."/>
            <person name="Manning G."/>
            <person name="Maruyama T."/>
            <person name="Michael T.P."/>
            <person name="Mikami K."/>
            <person name="Miyazaki S."/>
            <person name="Morinaga S."/>
            <person name="Murata T."/>
            <person name="Mueller-Roeber B."/>
            <person name="Nelson D.R."/>
            <person name="Obara M."/>
            <person name="Oguri Y."/>
            <person name="Olmstead R.G."/>
            <person name="Onodera N."/>
            <person name="Petersen B.L."/>
            <person name="Pils B."/>
            <person name="Prigge M."/>
            <person name="Rensing S.A."/>
            <person name="Riano-Pachon D.M."/>
            <person name="Roberts A.W."/>
            <person name="Sato Y."/>
            <person name="Scheller H.V."/>
            <person name="Schulz B."/>
            <person name="Schulz C."/>
            <person name="Shakirov E.V."/>
            <person name="Shibagaki N."/>
            <person name="Shinohara N."/>
            <person name="Shippen D.E."/>
            <person name="Soerensen I."/>
            <person name="Sotooka R."/>
            <person name="Sugimoto N."/>
            <person name="Sugita M."/>
            <person name="Sumikawa N."/>
            <person name="Tanurdzic M."/>
            <person name="Theissen G."/>
            <person name="Ulvskov P."/>
            <person name="Wakazuki S."/>
            <person name="Weng J.K."/>
            <person name="Willats W.W."/>
            <person name="Wipf D."/>
            <person name="Wolf P.G."/>
            <person name="Yang L."/>
            <person name="Zimmer A.D."/>
            <person name="Zhu Q."/>
            <person name="Mitros T."/>
            <person name="Hellsten U."/>
            <person name="Loque D."/>
            <person name="Otillar R."/>
            <person name="Salamov A."/>
            <person name="Schmutz J."/>
            <person name="Shapiro H."/>
            <person name="Lindquist E."/>
            <person name="Lucas S."/>
            <person name="Rokhsar D."/>
            <person name="Grigoriev I.V."/>
        </authorList>
    </citation>
    <scope>NUCLEOTIDE SEQUENCE [LARGE SCALE GENOMIC DNA]</scope>
</reference>
<name>D8STG1_SELML</name>
<evidence type="ECO:0000313" key="1">
    <source>
        <dbReference type="EMBL" id="EFJ12258.1"/>
    </source>
</evidence>
<dbReference type="KEGG" id="smo:SELMODRAFT_425545"/>
<dbReference type="Gramene" id="EFJ12258">
    <property type="protein sequence ID" value="EFJ12258"/>
    <property type="gene ID" value="SELMODRAFT_425545"/>
</dbReference>
<keyword evidence="2" id="KW-1185">Reference proteome</keyword>
<organism evidence="2">
    <name type="scientific">Selaginella moellendorffii</name>
    <name type="common">Spikemoss</name>
    <dbReference type="NCBI Taxonomy" id="88036"/>
    <lineage>
        <taxon>Eukaryota</taxon>
        <taxon>Viridiplantae</taxon>
        <taxon>Streptophyta</taxon>
        <taxon>Embryophyta</taxon>
        <taxon>Tracheophyta</taxon>
        <taxon>Lycopodiopsida</taxon>
        <taxon>Selaginellales</taxon>
        <taxon>Selaginellaceae</taxon>
        <taxon>Selaginella</taxon>
    </lineage>
</organism>
<protein>
    <submittedName>
        <fullName evidence="1">Uncharacterized protein</fullName>
    </submittedName>
</protein>